<reference evidence="1 2" key="1">
    <citation type="journal article" date="2021" name="Nat. Commun.">
        <title>Genetic determinants of endophytism in the Arabidopsis root mycobiome.</title>
        <authorList>
            <person name="Mesny F."/>
            <person name="Miyauchi S."/>
            <person name="Thiergart T."/>
            <person name="Pickel B."/>
            <person name="Atanasova L."/>
            <person name="Karlsson M."/>
            <person name="Huettel B."/>
            <person name="Barry K.W."/>
            <person name="Haridas S."/>
            <person name="Chen C."/>
            <person name="Bauer D."/>
            <person name="Andreopoulos W."/>
            <person name="Pangilinan J."/>
            <person name="LaButti K."/>
            <person name="Riley R."/>
            <person name="Lipzen A."/>
            <person name="Clum A."/>
            <person name="Drula E."/>
            <person name="Henrissat B."/>
            <person name="Kohler A."/>
            <person name="Grigoriev I.V."/>
            <person name="Martin F.M."/>
            <person name="Hacquard S."/>
        </authorList>
    </citation>
    <scope>NUCLEOTIDE SEQUENCE [LARGE SCALE GENOMIC DNA]</scope>
    <source>
        <strain evidence="1 2">MPI-SDFR-AT-0079</strain>
    </source>
</reference>
<gene>
    <name evidence="1" type="ORF">F5144DRAFT_656140</name>
</gene>
<keyword evidence="2" id="KW-1185">Reference proteome</keyword>
<proteinExistence type="predicted"/>
<dbReference type="Proteomes" id="UP000724584">
    <property type="component" value="Unassembled WGS sequence"/>
</dbReference>
<organism evidence="1 2">
    <name type="scientific">Chaetomium tenue</name>
    <dbReference type="NCBI Taxonomy" id="1854479"/>
    <lineage>
        <taxon>Eukaryota</taxon>
        <taxon>Fungi</taxon>
        <taxon>Dikarya</taxon>
        <taxon>Ascomycota</taxon>
        <taxon>Pezizomycotina</taxon>
        <taxon>Sordariomycetes</taxon>
        <taxon>Sordariomycetidae</taxon>
        <taxon>Sordariales</taxon>
        <taxon>Chaetomiaceae</taxon>
        <taxon>Chaetomium</taxon>
    </lineage>
</organism>
<protein>
    <submittedName>
        <fullName evidence="1">CENP-S associating centromere protein X-domain-containing protein</fullName>
    </submittedName>
</protein>
<name>A0ACB7NWY1_9PEZI</name>
<accession>A0ACB7NWY1</accession>
<evidence type="ECO:0000313" key="2">
    <source>
        <dbReference type="Proteomes" id="UP000724584"/>
    </source>
</evidence>
<sequence length="194" mass="20419">MPPRASGTASASRGRGRGGAAANKSTSTARGATTTASSAPRRAASRGRGGGTSRGGRKRPQPQQEDEGEDEEEQPGVVDLEDGDVPMQGGDRGWDGGVDGFGVPPVSVSDGEGGGDDEEEEGREKIPPELLTRILHAFFERDGTRITRDANAAVARYMDIFVREAIARAAVERSGGFLEVEDLEKIAPQLLMDL</sequence>
<evidence type="ECO:0000313" key="1">
    <source>
        <dbReference type="EMBL" id="KAH6622661.1"/>
    </source>
</evidence>
<dbReference type="EMBL" id="JAGIZQ010000006">
    <property type="protein sequence ID" value="KAH6622661.1"/>
    <property type="molecule type" value="Genomic_DNA"/>
</dbReference>
<comment type="caution">
    <text evidence="1">The sequence shown here is derived from an EMBL/GenBank/DDBJ whole genome shotgun (WGS) entry which is preliminary data.</text>
</comment>